<dbReference type="PROSITE" id="PS51708">
    <property type="entry name" value="CHAD"/>
    <property type="match status" value="1"/>
</dbReference>
<sequence length="299" mass="34240">MAQPTPIRGLGPDSELGQAARRILAGRLADVRKPESKLNGTIDDDAVHDMRVATRRLRAALQVFRPLGGLTKLEHEVKRLQDALGDVRDLHVQALWLEDVAKKARREKPETRKGIAALGKARLTGLAPKEKRLRSELKRWSSRTLPRMLRKVDGLEDDHRFGGRRVKEPLHWRVRRVHKRMKVYMDAPDATSAHVLRKELKKLRYELEIFQPAFRRTLGALTEMLVPLQEGLGELHDADVRLEVFERLAAGGKPQERKAARALLPLIREGRAKRSAEIARELQRWHAEDIPRRLLQVLS</sequence>
<protein>
    <submittedName>
        <fullName evidence="3">CHAD domain-containing protein</fullName>
    </submittedName>
</protein>
<dbReference type="AlphaFoldDB" id="A0A511SUS7"/>
<dbReference type="OrthoDB" id="9777271at2"/>
<dbReference type="Proteomes" id="UP000183760">
    <property type="component" value="Unassembled WGS sequence"/>
</dbReference>
<dbReference type="EMBL" id="FOIB01000001">
    <property type="protein sequence ID" value="SES99343.1"/>
    <property type="molecule type" value="Genomic_DNA"/>
</dbReference>
<dbReference type="SMART" id="SM00880">
    <property type="entry name" value="CHAD"/>
    <property type="match status" value="1"/>
</dbReference>
<proteinExistence type="predicted"/>
<comment type="caution">
    <text evidence="2">The sequence shown here is derived from an EMBL/GenBank/DDBJ whole genome shotgun (WGS) entry which is preliminary data.</text>
</comment>
<keyword evidence="4" id="KW-1185">Reference proteome</keyword>
<organism evidence="2 5">
    <name type="scientific">Myxococcus fulvus</name>
    <dbReference type="NCBI Taxonomy" id="33"/>
    <lineage>
        <taxon>Bacteria</taxon>
        <taxon>Pseudomonadati</taxon>
        <taxon>Myxococcota</taxon>
        <taxon>Myxococcia</taxon>
        <taxon>Myxococcales</taxon>
        <taxon>Cystobacterineae</taxon>
        <taxon>Myxococcaceae</taxon>
        <taxon>Myxococcus</taxon>
    </lineage>
</organism>
<evidence type="ECO:0000313" key="2">
    <source>
        <dbReference type="EMBL" id="GEN05669.1"/>
    </source>
</evidence>
<dbReference type="RefSeq" id="WP_074949091.1">
    <property type="nucleotide sequence ID" value="NZ_BJXR01000011.1"/>
</dbReference>
<name>A0A511SUS7_MYXFU</name>
<accession>A0A511SUS7</accession>
<dbReference type="Gene3D" id="1.40.20.10">
    <property type="entry name" value="CHAD domain"/>
    <property type="match status" value="1"/>
</dbReference>
<dbReference type="STRING" id="1334629.MFUL124B02_04890"/>
<dbReference type="PANTHER" id="PTHR39339:SF1">
    <property type="entry name" value="CHAD DOMAIN-CONTAINING PROTEIN"/>
    <property type="match status" value="1"/>
</dbReference>
<gene>
    <name evidence="2" type="ORF">MFU01_07060</name>
    <name evidence="3" type="ORF">SAMN05443572_101783</name>
</gene>
<dbReference type="InterPro" id="IPR038186">
    <property type="entry name" value="CHAD_dom_sf"/>
</dbReference>
<evidence type="ECO:0000313" key="5">
    <source>
        <dbReference type="Proteomes" id="UP000321514"/>
    </source>
</evidence>
<dbReference type="PANTHER" id="PTHR39339">
    <property type="entry name" value="SLR1444 PROTEIN"/>
    <property type="match status" value="1"/>
</dbReference>
<dbReference type="InterPro" id="IPR007899">
    <property type="entry name" value="CHAD_dom"/>
</dbReference>
<reference evidence="3 4" key="1">
    <citation type="submission" date="2016-10" db="EMBL/GenBank/DDBJ databases">
        <authorList>
            <person name="Varghese N."/>
            <person name="Submissions S."/>
        </authorList>
    </citation>
    <scope>NUCLEOTIDE SEQUENCE [LARGE SCALE GENOMIC DNA]</scope>
    <source>
        <strain evidence="3 4">DSM 16525</strain>
    </source>
</reference>
<dbReference type="Pfam" id="PF05235">
    <property type="entry name" value="CHAD"/>
    <property type="match status" value="1"/>
</dbReference>
<evidence type="ECO:0000313" key="4">
    <source>
        <dbReference type="Proteomes" id="UP000183760"/>
    </source>
</evidence>
<dbReference type="EMBL" id="BJXR01000011">
    <property type="protein sequence ID" value="GEN05669.1"/>
    <property type="molecule type" value="Genomic_DNA"/>
</dbReference>
<feature type="domain" description="CHAD" evidence="1">
    <location>
        <begin position="13"/>
        <end position="290"/>
    </location>
</feature>
<dbReference type="Proteomes" id="UP000321514">
    <property type="component" value="Unassembled WGS sequence"/>
</dbReference>
<evidence type="ECO:0000259" key="1">
    <source>
        <dbReference type="PROSITE" id="PS51708"/>
    </source>
</evidence>
<evidence type="ECO:0000313" key="3">
    <source>
        <dbReference type="EMBL" id="SES99343.1"/>
    </source>
</evidence>
<reference evidence="2 5" key="2">
    <citation type="submission" date="2019-07" db="EMBL/GenBank/DDBJ databases">
        <title>Whole genome shotgun sequence of Myxococcus fulvus NBRC 100333.</title>
        <authorList>
            <person name="Hosoyama A."/>
            <person name="Uohara A."/>
            <person name="Ohji S."/>
            <person name="Ichikawa N."/>
        </authorList>
    </citation>
    <scope>NUCLEOTIDE SEQUENCE [LARGE SCALE GENOMIC DNA]</scope>
    <source>
        <strain evidence="2 5">NBRC 100333</strain>
    </source>
</reference>